<sequence>MGLQCDPYISTSLVNMYVKCGSLCNAVQVFNVTTQWGCLVQDITLWNSVLDGYFRYGVVDDGVVHFRRMGLMGVGLDAYTLTILVRSCWSNVVVGRQIHGYIVGNVFSGDPYLDSALVHMYVKCGRPMEAWKVFDQLEDKSNIVVWNVLINGFCENGFWEKSLELFVLLRSEGYRLESTTFSSVLTSCSHGEDVDMGREVHCDAIKMGFEWDPYVRTSLLTMYGKCRLVKDSERVFDGLPHKEVALWNAMISAYINNNHVHEALSIYSQMRVDGFKSDSFTTSIILSASSIVGSHDFGRCIHVEVIKRPILSNTMIQSSLLTLYAKCGQTEDANLVFSSIEKKDVVAWGSMISAFCQNSKYEDAFSLLRKMMAEEVKADSTIMSSVIGAIGGLEYVKMAYGFHGLAIKNGTESDVFVGSALIDTYGKCGLPEDARCVFSHMQEKSLIAWNSMISCYSRNGLPELSISVFPQILEHGLIPNSVTLTNTLVAISSLTVLLKGKSVHGKKVRLEIQSDIQVENAAINMYIKCGCLKYAERIFQNMSRRNTVTWNSMISGYGFHGDCLKAIRLFEEMQVSEDLPDDITFIALFSACSHSGLVEEGLMIYQSMRKHYEIEPMMEHCVNMVDLLGRAGRLSEALKFIQSMHIEPDHRVWLCLLCASRTHQNMLLGELAADKLLKMDIARGSNFVQLLNLYGEGELWEKVASLRVSMKEKGLKKNPGCSWIEIKEKVNVFFSRDSSSPKTLEIYLTLKGLRRNMKGEGSSQEVDDS</sequence>
<feature type="repeat" description="PPR" evidence="2">
    <location>
        <begin position="546"/>
        <end position="580"/>
    </location>
</feature>
<dbReference type="FunFam" id="1.25.40.10:FF:000343">
    <property type="entry name" value="Pentatricopeptide repeat-containing protein At3g58590"/>
    <property type="match status" value="1"/>
</dbReference>
<reference evidence="3 4" key="1">
    <citation type="journal article" date="2020" name="IScience">
        <title>Genome Sequencing of the Endangered Kingdonia uniflora (Circaeasteraceae, Ranunculales) Reveals Potential Mechanisms of Evolutionary Specialization.</title>
        <authorList>
            <person name="Sun Y."/>
            <person name="Deng T."/>
            <person name="Zhang A."/>
            <person name="Moore M.J."/>
            <person name="Landis J.B."/>
            <person name="Lin N."/>
            <person name="Zhang H."/>
            <person name="Zhang X."/>
            <person name="Huang J."/>
            <person name="Zhang X."/>
            <person name="Sun H."/>
            <person name="Wang H."/>
        </authorList>
    </citation>
    <scope>NUCLEOTIDE SEQUENCE [LARGE SCALE GENOMIC DNA]</scope>
    <source>
        <strain evidence="3">TB1705</strain>
        <tissue evidence="3">Leaf</tissue>
    </source>
</reference>
<dbReference type="FunFam" id="1.25.40.10:FF:000090">
    <property type="entry name" value="Pentatricopeptide repeat-containing protein, chloroplastic"/>
    <property type="match status" value="1"/>
</dbReference>
<dbReference type="Pfam" id="PF01535">
    <property type="entry name" value="PPR"/>
    <property type="match status" value="8"/>
</dbReference>
<evidence type="ECO:0008006" key="5">
    <source>
        <dbReference type="Google" id="ProtNLM"/>
    </source>
</evidence>
<feature type="repeat" description="PPR" evidence="2">
    <location>
        <begin position="243"/>
        <end position="277"/>
    </location>
</feature>
<dbReference type="NCBIfam" id="TIGR00756">
    <property type="entry name" value="PPR"/>
    <property type="match status" value="6"/>
</dbReference>
<dbReference type="PROSITE" id="PS51375">
    <property type="entry name" value="PPR"/>
    <property type="match status" value="8"/>
</dbReference>
<evidence type="ECO:0000313" key="3">
    <source>
        <dbReference type="EMBL" id="KAF6168690.1"/>
    </source>
</evidence>
<keyword evidence="4" id="KW-1185">Reference proteome</keyword>
<dbReference type="PANTHER" id="PTHR24015:SF1909">
    <property type="entry name" value="REPEAT-CONTAINING PROTEIN, PUTATIVE-RELATED"/>
    <property type="match status" value="1"/>
</dbReference>
<dbReference type="Pfam" id="PF13041">
    <property type="entry name" value="PPR_2"/>
    <property type="match status" value="2"/>
</dbReference>
<feature type="repeat" description="PPR" evidence="2">
    <location>
        <begin position="414"/>
        <end position="444"/>
    </location>
</feature>
<dbReference type="Proteomes" id="UP000541444">
    <property type="component" value="Unassembled WGS sequence"/>
</dbReference>
<dbReference type="Pfam" id="PF20431">
    <property type="entry name" value="E_motif"/>
    <property type="match status" value="1"/>
</dbReference>
<evidence type="ECO:0000256" key="1">
    <source>
        <dbReference type="ARBA" id="ARBA00022737"/>
    </source>
</evidence>
<protein>
    <recommendedName>
        <fullName evidence="5">Pentatricopeptide repeat-containing protein</fullName>
    </recommendedName>
</protein>
<dbReference type="FunFam" id="1.25.40.10:FF:001103">
    <property type="entry name" value="Glycerol-3-phosphate dehydrogenase [NAD(+)]"/>
    <property type="match status" value="1"/>
</dbReference>
<feature type="repeat" description="PPR" evidence="2">
    <location>
        <begin position="110"/>
        <end position="140"/>
    </location>
</feature>
<keyword evidence="1" id="KW-0677">Repeat</keyword>
<dbReference type="OrthoDB" id="1887476at2759"/>
<dbReference type="InterPro" id="IPR002885">
    <property type="entry name" value="PPR_rpt"/>
</dbReference>
<organism evidence="3 4">
    <name type="scientific">Kingdonia uniflora</name>
    <dbReference type="NCBI Taxonomy" id="39325"/>
    <lineage>
        <taxon>Eukaryota</taxon>
        <taxon>Viridiplantae</taxon>
        <taxon>Streptophyta</taxon>
        <taxon>Embryophyta</taxon>
        <taxon>Tracheophyta</taxon>
        <taxon>Spermatophyta</taxon>
        <taxon>Magnoliopsida</taxon>
        <taxon>Ranunculales</taxon>
        <taxon>Circaeasteraceae</taxon>
        <taxon>Kingdonia</taxon>
    </lineage>
</organism>
<dbReference type="InterPro" id="IPR046960">
    <property type="entry name" value="PPR_At4g14850-like_plant"/>
</dbReference>
<gene>
    <name evidence="3" type="ORF">GIB67_026576</name>
</gene>
<dbReference type="Gene3D" id="1.25.40.10">
    <property type="entry name" value="Tetratricopeptide repeat domain"/>
    <property type="match status" value="7"/>
</dbReference>
<dbReference type="GO" id="GO:0003723">
    <property type="term" value="F:RNA binding"/>
    <property type="evidence" value="ECO:0007669"/>
    <property type="project" value="InterPro"/>
</dbReference>
<dbReference type="EMBL" id="JACGCM010000685">
    <property type="protein sequence ID" value="KAF6168690.1"/>
    <property type="molecule type" value="Genomic_DNA"/>
</dbReference>
<dbReference type="AlphaFoldDB" id="A0A7J7NNT1"/>
<evidence type="ECO:0000313" key="4">
    <source>
        <dbReference type="Proteomes" id="UP000541444"/>
    </source>
</evidence>
<feature type="repeat" description="PPR" evidence="2">
    <location>
        <begin position="344"/>
        <end position="378"/>
    </location>
</feature>
<feature type="repeat" description="PPR" evidence="2">
    <location>
        <begin position="42"/>
        <end position="76"/>
    </location>
</feature>
<dbReference type="GO" id="GO:0009451">
    <property type="term" value="P:RNA modification"/>
    <property type="evidence" value="ECO:0007669"/>
    <property type="project" value="InterPro"/>
</dbReference>
<dbReference type="InterPro" id="IPR046848">
    <property type="entry name" value="E_motif"/>
</dbReference>
<dbReference type="InterPro" id="IPR011990">
    <property type="entry name" value="TPR-like_helical_dom_sf"/>
</dbReference>
<accession>A0A7J7NNT1</accession>
<comment type="caution">
    <text evidence="3">The sequence shown here is derived from an EMBL/GenBank/DDBJ whole genome shotgun (WGS) entry which is preliminary data.</text>
</comment>
<feature type="repeat" description="PPR" evidence="2">
    <location>
        <begin position="445"/>
        <end position="479"/>
    </location>
</feature>
<name>A0A7J7NNT1_9MAGN</name>
<feature type="repeat" description="PPR" evidence="2">
    <location>
        <begin position="142"/>
        <end position="176"/>
    </location>
</feature>
<dbReference type="FunFam" id="1.25.40.10:FF:000285">
    <property type="entry name" value="Pentatricopeptide repeat-containing protein, chloroplastic"/>
    <property type="match status" value="2"/>
</dbReference>
<evidence type="ECO:0000256" key="2">
    <source>
        <dbReference type="PROSITE-ProRule" id="PRU00708"/>
    </source>
</evidence>
<proteinExistence type="predicted"/>
<dbReference type="PANTHER" id="PTHR24015">
    <property type="entry name" value="OS07G0578800 PROTEIN-RELATED"/>
    <property type="match status" value="1"/>
</dbReference>